<organism evidence="1 2">
    <name type="scientific">Pinctada imbricata</name>
    <name type="common">Atlantic pearl-oyster</name>
    <name type="synonym">Pinctada martensii</name>
    <dbReference type="NCBI Taxonomy" id="66713"/>
    <lineage>
        <taxon>Eukaryota</taxon>
        <taxon>Metazoa</taxon>
        <taxon>Spiralia</taxon>
        <taxon>Lophotrochozoa</taxon>
        <taxon>Mollusca</taxon>
        <taxon>Bivalvia</taxon>
        <taxon>Autobranchia</taxon>
        <taxon>Pteriomorphia</taxon>
        <taxon>Pterioida</taxon>
        <taxon>Pterioidea</taxon>
        <taxon>Pteriidae</taxon>
        <taxon>Pinctada</taxon>
    </lineage>
</organism>
<dbReference type="AlphaFoldDB" id="A0AA89BS06"/>
<keyword evidence="2" id="KW-1185">Reference proteome</keyword>
<dbReference type="EMBL" id="VSWD01000010">
    <property type="protein sequence ID" value="KAK3089064.1"/>
    <property type="molecule type" value="Genomic_DNA"/>
</dbReference>
<evidence type="ECO:0000313" key="1">
    <source>
        <dbReference type="EMBL" id="KAK3089064.1"/>
    </source>
</evidence>
<reference evidence="1" key="1">
    <citation type="submission" date="2019-08" db="EMBL/GenBank/DDBJ databases">
        <title>The improved chromosome-level genome for the pearl oyster Pinctada fucata martensii using PacBio sequencing and Hi-C.</title>
        <authorList>
            <person name="Zheng Z."/>
        </authorList>
    </citation>
    <scope>NUCLEOTIDE SEQUENCE</scope>
    <source>
        <strain evidence="1">ZZ-2019</strain>
        <tissue evidence="1">Adductor muscle</tissue>
    </source>
</reference>
<name>A0AA89BS06_PINIB</name>
<dbReference type="Proteomes" id="UP001186944">
    <property type="component" value="Unassembled WGS sequence"/>
</dbReference>
<evidence type="ECO:0000313" key="2">
    <source>
        <dbReference type="Proteomes" id="UP001186944"/>
    </source>
</evidence>
<comment type="caution">
    <text evidence="1">The sequence shown here is derived from an EMBL/GenBank/DDBJ whole genome shotgun (WGS) entry which is preliminary data.</text>
</comment>
<proteinExistence type="predicted"/>
<gene>
    <name evidence="1" type="ORF">FSP39_000504</name>
</gene>
<sequence length="748" mass="85178">MSRKCGCADHESNVKDVNEFKIIDIRHKTIAKSTINGLLGKRRVNFLCSCCVRKYENENPTCDNAKRQKKSECANFIEQISTGVFDESELSKISFAIGKQICSSVNQDIHSIENMYNDEDALSSFSPSSWLRDRNQILTNFLKGVVDISALDDSDSRTAAIAASVDCLYKAKCQTLVTPLFFSRNLINYHVSGSKLICNLLAGLSPAGTYTTVLKWLDNHSTTNNQVPVPATDITTYFDNNQVLLRNWRVRCDARVGLSAITSVVHIIPSRPSSLQYDPALSPSSWLYSPNIDLEMVCDRIHAMQIKCDGYFTQLRNSYLKQRISEIYNDQMLINGEIVDFIDGDLPFSSSPYLSQIYESIPCNHNTLNPPKTLLNDPIMVNPCSFRSVESVLHSISSTCCSGDRSWTVVGCDGLPYALASRKIQDIPSLKNIILTPGLGHQEINMTRALFKILWDPMLVDLAKILNYKSKRAIATCKNAYNHHKSWQILCITFFGTCDEIILQYVRSEMENNNVPSLTEFYNFLGAAENPNVSFLKDCILTYLFALIIFRAGVRRNNADAIMAGKMKFAPLFYSLNMLFYQEIHFRDCMARVLMPQEIKEWWTENESFSTSGSPIKGEGGDFVLEAKNKAIKQWLPAGMPDERRWRRSIRNLDRLQKIRENVGIKESISTMKVNIQPEIKAWRVHVRSTRYLTQTKEKKEHISIRGEILDHDLVHFAIKSKENMQMYLEDICHGHKPDDDKEDEDDD</sequence>
<protein>
    <submittedName>
        <fullName evidence="1">Uncharacterized protein</fullName>
    </submittedName>
</protein>
<accession>A0AA89BS06</accession>